<name>A0A4Y2F9U4_ARAVE</name>
<sequence>SILLTGKAKSLNWTIFQGTPDGVGMVAGCLSKNELALFVWSRCPSTV</sequence>
<organism evidence="1 2">
    <name type="scientific">Araneus ventricosus</name>
    <name type="common">Orbweaver spider</name>
    <name type="synonym">Epeira ventricosa</name>
    <dbReference type="NCBI Taxonomy" id="182803"/>
    <lineage>
        <taxon>Eukaryota</taxon>
        <taxon>Metazoa</taxon>
        <taxon>Ecdysozoa</taxon>
        <taxon>Arthropoda</taxon>
        <taxon>Chelicerata</taxon>
        <taxon>Arachnida</taxon>
        <taxon>Araneae</taxon>
        <taxon>Araneomorphae</taxon>
        <taxon>Entelegynae</taxon>
        <taxon>Araneoidea</taxon>
        <taxon>Araneidae</taxon>
        <taxon>Araneus</taxon>
    </lineage>
</organism>
<evidence type="ECO:0000313" key="2">
    <source>
        <dbReference type="Proteomes" id="UP000499080"/>
    </source>
</evidence>
<evidence type="ECO:0000313" key="1">
    <source>
        <dbReference type="EMBL" id="GBM37119.1"/>
    </source>
</evidence>
<comment type="caution">
    <text evidence="1">The sequence shown here is derived from an EMBL/GenBank/DDBJ whole genome shotgun (WGS) entry which is preliminary data.</text>
</comment>
<reference evidence="1 2" key="1">
    <citation type="journal article" date="2019" name="Sci. Rep.">
        <title>Orb-weaving spider Araneus ventricosus genome elucidates the spidroin gene catalogue.</title>
        <authorList>
            <person name="Kono N."/>
            <person name="Nakamura H."/>
            <person name="Ohtoshi R."/>
            <person name="Moran D.A.P."/>
            <person name="Shinohara A."/>
            <person name="Yoshida Y."/>
            <person name="Fujiwara M."/>
            <person name="Mori M."/>
            <person name="Tomita M."/>
            <person name="Arakawa K."/>
        </authorList>
    </citation>
    <scope>NUCLEOTIDE SEQUENCE [LARGE SCALE GENOMIC DNA]</scope>
</reference>
<dbReference type="EMBL" id="BGPR01172910">
    <property type="protein sequence ID" value="GBM37119.1"/>
    <property type="molecule type" value="Genomic_DNA"/>
</dbReference>
<accession>A0A4Y2F9U4</accession>
<dbReference type="AlphaFoldDB" id="A0A4Y2F9U4"/>
<proteinExistence type="predicted"/>
<dbReference type="Proteomes" id="UP000499080">
    <property type="component" value="Unassembled WGS sequence"/>
</dbReference>
<feature type="non-terminal residue" evidence="1">
    <location>
        <position position="1"/>
    </location>
</feature>
<protein>
    <submittedName>
        <fullName evidence="1">Uncharacterized protein</fullName>
    </submittedName>
</protein>
<keyword evidence="2" id="KW-1185">Reference proteome</keyword>
<gene>
    <name evidence="1" type="ORF">AVEN_110057_1</name>
</gene>